<protein>
    <submittedName>
        <fullName evidence="1">Uncharacterized protein</fullName>
    </submittedName>
</protein>
<accession>A0A375FRA5</accession>
<proteinExistence type="predicted"/>
<gene>
    <name evidence="1" type="ORF">CO2235_U700004</name>
</gene>
<dbReference type="Proteomes" id="UP000256862">
    <property type="component" value="Unassembled WGS sequence"/>
</dbReference>
<evidence type="ECO:0000313" key="2">
    <source>
        <dbReference type="Proteomes" id="UP000256862"/>
    </source>
</evidence>
<organism evidence="1 2">
    <name type="scientific">Cupriavidus oxalaticus</name>
    <dbReference type="NCBI Taxonomy" id="96344"/>
    <lineage>
        <taxon>Bacteria</taxon>
        <taxon>Pseudomonadati</taxon>
        <taxon>Pseudomonadota</taxon>
        <taxon>Betaproteobacteria</taxon>
        <taxon>Burkholderiales</taxon>
        <taxon>Burkholderiaceae</taxon>
        <taxon>Cupriavidus</taxon>
    </lineage>
</organism>
<comment type="caution">
    <text evidence="1">The sequence shown here is derived from an EMBL/GenBank/DDBJ whole genome shotgun (WGS) entry which is preliminary data.</text>
</comment>
<name>A0A375FRA5_9BURK</name>
<dbReference type="AlphaFoldDB" id="A0A375FRA5"/>
<sequence>MAGEVRHVDILAAAIRAADTGQRRSVFTDERDLAHGGLLFAATPANAGRPGQALASAARVPVREPGACAAEWDETLRMVAG</sequence>
<reference evidence="2" key="1">
    <citation type="submission" date="2018-01" db="EMBL/GenBank/DDBJ databases">
        <authorList>
            <person name="Gaut B.S."/>
            <person name="Morton B.R."/>
            <person name="Clegg M.T."/>
            <person name="Duvall M.R."/>
        </authorList>
    </citation>
    <scope>NUCLEOTIDE SEQUENCE [LARGE SCALE GENOMIC DNA]</scope>
</reference>
<evidence type="ECO:0000313" key="1">
    <source>
        <dbReference type="EMBL" id="SPC07469.1"/>
    </source>
</evidence>
<dbReference type="EMBL" id="OGUS01000077">
    <property type="protein sequence ID" value="SPC07469.1"/>
    <property type="molecule type" value="Genomic_DNA"/>
</dbReference>